<protein>
    <recommendedName>
        <fullName evidence="3">DUF192 domain-containing protein</fullName>
    </recommendedName>
</protein>
<dbReference type="Gene3D" id="2.60.120.1140">
    <property type="entry name" value="Protein of unknown function DUF192"/>
    <property type="match status" value="1"/>
</dbReference>
<dbReference type="AlphaFoldDB" id="K4IJ44"/>
<name>K4IJ44_PSYTT</name>
<organism evidence="1 2">
    <name type="scientific">Psychroflexus torquis (strain ATCC 700755 / CIP 106069 / ACAM 623)</name>
    <dbReference type="NCBI Taxonomy" id="313595"/>
    <lineage>
        <taxon>Bacteria</taxon>
        <taxon>Pseudomonadati</taxon>
        <taxon>Bacteroidota</taxon>
        <taxon>Flavobacteriia</taxon>
        <taxon>Flavobacteriales</taxon>
        <taxon>Flavobacteriaceae</taxon>
        <taxon>Psychroflexus</taxon>
    </lineage>
</organism>
<dbReference type="Pfam" id="PF02643">
    <property type="entry name" value="DUF192"/>
    <property type="match status" value="1"/>
</dbReference>
<gene>
    <name evidence="1" type="ordered locus">P700755_003191</name>
</gene>
<sequence length="160" mass="18692">MQKLKILVALNIIGALFSCQTDKNKETDLTQAFSFRKDTLLKFVKDMDTLPFTFEIELAKSDYQKETGLMHRKQMKTNRGMLFIYEDQRKRQTFYMKNTFIPLDLIYLNSELEIVDFNLDTKPLSEDYISSEIPSMFVLELNAGQVNQLTIKKGDQVVLK</sequence>
<dbReference type="OrthoDB" id="5526466at2"/>
<dbReference type="Proteomes" id="UP000008514">
    <property type="component" value="Chromosome"/>
</dbReference>
<dbReference type="KEGG" id="ptq:P700755_003191"/>
<dbReference type="PROSITE" id="PS51257">
    <property type="entry name" value="PROKAR_LIPOPROTEIN"/>
    <property type="match status" value="1"/>
</dbReference>
<dbReference type="eggNOG" id="COG1430">
    <property type="taxonomic scope" value="Bacteria"/>
</dbReference>
<evidence type="ECO:0000313" key="1">
    <source>
        <dbReference type="EMBL" id="AFU69848.1"/>
    </source>
</evidence>
<keyword evidence="2" id="KW-1185">Reference proteome</keyword>
<dbReference type="STRING" id="313595.P700755_003191"/>
<dbReference type="HOGENOM" id="CLU_097039_1_2_10"/>
<dbReference type="RefSeq" id="WP_015025399.1">
    <property type="nucleotide sequence ID" value="NC_018721.1"/>
</dbReference>
<reference evidence="1" key="2">
    <citation type="submission" date="2012-09" db="EMBL/GenBank/DDBJ databases">
        <title>The complete sequence of Psychroflexus torquis an extreme psychrophile from sea-ice that is stimulated by light.</title>
        <authorList>
            <person name="Feng S."/>
            <person name="Powell S.M."/>
            <person name="Bowman J.P."/>
        </authorList>
    </citation>
    <scope>NUCLEOTIDE SEQUENCE [LARGE SCALE GENOMIC DNA]</scope>
    <source>
        <strain evidence="1">ATCC 700755</strain>
    </source>
</reference>
<evidence type="ECO:0000313" key="2">
    <source>
        <dbReference type="Proteomes" id="UP000008514"/>
    </source>
</evidence>
<dbReference type="PANTHER" id="PTHR37953:SF1">
    <property type="entry name" value="UPF0127 PROTEIN MJ1496"/>
    <property type="match status" value="1"/>
</dbReference>
<dbReference type="PANTHER" id="PTHR37953">
    <property type="entry name" value="UPF0127 PROTEIN MJ1496"/>
    <property type="match status" value="1"/>
</dbReference>
<evidence type="ECO:0008006" key="3">
    <source>
        <dbReference type="Google" id="ProtNLM"/>
    </source>
</evidence>
<proteinExistence type="predicted"/>
<accession>K4IJ44</accession>
<dbReference type="InterPro" id="IPR038695">
    <property type="entry name" value="Saro_0823-like_sf"/>
</dbReference>
<dbReference type="InterPro" id="IPR003795">
    <property type="entry name" value="DUF192"/>
</dbReference>
<reference evidence="1" key="1">
    <citation type="submission" date="2006-03" db="EMBL/GenBank/DDBJ databases">
        <authorList>
            <person name="Bowman J."/>
            <person name="Ferriera S."/>
            <person name="Johnson J."/>
            <person name="Kravitz S."/>
            <person name="Halpern A."/>
            <person name="Remington K."/>
            <person name="Beeson K."/>
            <person name="Tran B."/>
            <person name="Rogers Y.-H."/>
            <person name="Friedman R."/>
            <person name="Venter J.C."/>
        </authorList>
    </citation>
    <scope>NUCLEOTIDE SEQUENCE [LARGE SCALE GENOMIC DNA]</scope>
    <source>
        <strain evidence="1">ATCC 700755</strain>
    </source>
</reference>
<dbReference type="EMBL" id="CP003879">
    <property type="protein sequence ID" value="AFU69848.1"/>
    <property type="molecule type" value="Genomic_DNA"/>
</dbReference>